<dbReference type="InterPro" id="IPR034136">
    <property type="entry name" value="TOPRIM_Topo6A/Spo11"/>
</dbReference>
<proteinExistence type="inferred from homology"/>
<dbReference type="PROSITE" id="PS52041">
    <property type="entry name" value="TOPO_IIB"/>
    <property type="match status" value="1"/>
</dbReference>
<dbReference type="GO" id="GO:0003677">
    <property type="term" value="F:DNA binding"/>
    <property type="evidence" value="ECO:0007669"/>
    <property type="project" value="UniProtKB-UniRule"/>
</dbReference>
<dbReference type="Pfam" id="PF21180">
    <property type="entry name" value="TOP6A-Spo11_Toprim"/>
    <property type="match status" value="1"/>
</dbReference>
<reference evidence="3 4" key="1">
    <citation type="submission" date="2018-02" db="EMBL/GenBank/DDBJ databases">
        <title>Draft genome of wild Prunus yedoensis var. nudiflora.</title>
        <authorList>
            <person name="Baek S."/>
            <person name="Kim J.-H."/>
            <person name="Choi K."/>
            <person name="Kim G.-B."/>
            <person name="Cho A."/>
            <person name="Jang H."/>
            <person name="Shin C.-H."/>
            <person name="Yu H.-J."/>
            <person name="Mun J.-H."/>
        </authorList>
    </citation>
    <scope>NUCLEOTIDE SEQUENCE [LARGE SCALE GENOMIC DNA]</scope>
    <source>
        <strain evidence="4">cv. Jeju island</strain>
        <tissue evidence="3">Leaf</tissue>
    </source>
</reference>
<dbReference type="Gene3D" id="3.40.1360.10">
    <property type="match status" value="1"/>
</dbReference>
<accession>A0A314ZEB8</accession>
<keyword evidence="1" id="KW-0799">Topoisomerase</keyword>
<evidence type="ECO:0000256" key="1">
    <source>
        <dbReference type="PROSITE-ProRule" id="PRU01385"/>
    </source>
</evidence>
<protein>
    <submittedName>
        <fullName evidence="3">Meiotic recombination protein SPO11</fullName>
    </submittedName>
</protein>
<sequence>MSMIKVIKINCEKKYECNTRELLYELEPYGIETIYYLDILVDNLTCMLECTRESLLITSNAEGRMAGQRSYVRMGEVCENFGEVQTIPDHDISDIKSDAAFILVVEKQTVLKRLMGLKRMAHDNYRLITPDIMWLGLRPSDLGKDKYEISESQRRLRKTHEDKYETNIGREKFVLSNAKWVDEVDLMKDAHNKANLESLGDNLSKTFLPKKLRDADWI</sequence>
<dbReference type="AlphaFoldDB" id="A0A314ZEB8"/>
<dbReference type="STRING" id="2094558.A0A314ZEB8"/>
<gene>
    <name evidence="3" type="ORF">Pyn_08311</name>
</gene>
<evidence type="ECO:0000313" key="4">
    <source>
        <dbReference type="Proteomes" id="UP000250321"/>
    </source>
</evidence>
<evidence type="ECO:0000313" key="3">
    <source>
        <dbReference type="EMBL" id="PQQ16940.1"/>
    </source>
</evidence>
<dbReference type="InterPro" id="IPR036078">
    <property type="entry name" value="Spo11/TopoVI_A_sf"/>
</dbReference>
<feature type="domain" description="Topoisomerase 6 subunit A/Spo11 TOPRIM" evidence="2">
    <location>
        <begin position="116"/>
        <end position="212"/>
    </location>
</feature>
<evidence type="ECO:0000259" key="2">
    <source>
        <dbReference type="Pfam" id="PF21180"/>
    </source>
</evidence>
<dbReference type="SUPFAM" id="SSF56726">
    <property type="entry name" value="DNA topoisomerase IV, alpha subunit"/>
    <property type="match status" value="1"/>
</dbReference>
<keyword evidence="4" id="KW-1185">Reference proteome</keyword>
<dbReference type="InterPro" id="IPR002815">
    <property type="entry name" value="Spo11/TopoVI_A"/>
</dbReference>
<keyword evidence="1" id="KW-0238">DNA-binding</keyword>
<dbReference type="GO" id="GO:0042138">
    <property type="term" value="P:meiotic DNA double-strand break formation"/>
    <property type="evidence" value="ECO:0007669"/>
    <property type="project" value="TreeGrafter"/>
</dbReference>
<comment type="caution">
    <text evidence="3">The sequence shown here is derived from an EMBL/GenBank/DDBJ whole genome shotgun (WGS) entry which is preliminary data.</text>
</comment>
<dbReference type="PANTHER" id="PTHR10848:SF0">
    <property type="entry name" value="MEIOTIC RECOMBINATION PROTEIN SPO11"/>
    <property type="match status" value="1"/>
</dbReference>
<dbReference type="Proteomes" id="UP000250321">
    <property type="component" value="Unassembled WGS sequence"/>
</dbReference>
<dbReference type="GO" id="GO:0000228">
    <property type="term" value="C:nuclear chromosome"/>
    <property type="evidence" value="ECO:0007669"/>
    <property type="project" value="TreeGrafter"/>
</dbReference>
<dbReference type="EMBL" id="PJQY01000169">
    <property type="protein sequence ID" value="PQQ16940.1"/>
    <property type="molecule type" value="Genomic_DNA"/>
</dbReference>
<dbReference type="PANTHER" id="PTHR10848">
    <property type="entry name" value="MEIOTIC RECOMBINATION PROTEIN SPO11"/>
    <property type="match status" value="1"/>
</dbReference>
<dbReference type="GO" id="GO:0003918">
    <property type="term" value="F:DNA topoisomerase type II (double strand cut, ATP-hydrolyzing) activity"/>
    <property type="evidence" value="ECO:0007669"/>
    <property type="project" value="UniProtKB-UniRule"/>
</dbReference>
<dbReference type="OrthoDB" id="1731507at2759"/>
<dbReference type="GO" id="GO:0000706">
    <property type="term" value="P:meiotic DNA double-strand break processing"/>
    <property type="evidence" value="ECO:0007669"/>
    <property type="project" value="TreeGrafter"/>
</dbReference>
<feature type="active site" description="O-(5'-phospho-DNA)-tyrosine intermediate" evidence="1">
    <location>
        <position position="24"/>
    </location>
</feature>
<comment type="similarity">
    <text evidence="1">Belongs to the TOP6A family.</text>
</comment>
<keyword evidence="1" id="KW-0413">Isomerase</keyword>
<name>A0A314ZEB8_PRUYE</name>
<dbReference type="PRINTS" id="PR01550">
    <property type="entry name" value="TOP6AFAMILY"/>
</dbReference>
<comment type="catalytic activity">
    <reaction evidence="1">
        <text>ATP-dependent breakage, passage and rejoining of double-stranded DNA.</text>
        <dbReference type="EC" id="5.6.2.2"/>
    </reaction>
</comment>
<organism evidence="3 4">
    <name type="scientific">Prunus yedoensis var. nudiflora</name>
    <dbReference type="NCBI Taxonomy" id="2094558"/>
    <lineage>
        <taxon>Eukaryota</taxon>
        <taxon>Viridiplantae</taxon>
        <taxon>Streptophyta</taxon>
        <taxon>Embryophyta</taxon>
        <taxon>Tracheophyta</taxon>
        <taxon>Spermatophyta</taxon>
        <taxon>Magnoliopsida</taxon>
        <taxon>eudicotyledons</taxon>
        <taxon>Gunneridae</taxon>
        <taxon>Pentapetalae</taxon>
        <taxon>rosids</taxon>
        <taxon>fabids</taxon>
        <taxon>Rosales</taxon>
        <taxon>Rosaceae</taxon>
        <taxon>Amygdaloideae</taxon>
        <taxon>Amygdaleae</taxon>
        <taxon>Prunus</taxon>
    </lineage>
</organism>
<dbReference type="GO" id="GO:0007131">
    <property type="term" value="P:reciprocal meiotic recombination"/>
    <property type="evidence" value="ECO:0007669"/>
    <property type="project" value="TreeGrafter"/>
</dbReference>